<dbReference type="GO" id="GO:0005525">
    <property type="term" value="F:GTP binding"/>
    <property type="evidence" value="ECO:0007669"/>
    <property type="project" value="UniProtKB-UniRule"/>
</dbReference>
<dbReference type="CDD" id="cd01878">
    <property type="entry name" value="HflX"/>
    <property type="match status" value="1"/>
</dbReference>
<dbReference type="Gene3D" id="3.40.50.11060">
    <property type="entry name" value="GTPase HflX, N-terminal domain"/>
    <property type="match status" value="1"/>
</dbReference>
<sequence>MGEPQRDSLKVSARKCILVAVREPDVAKQKEQVFDEIKGLVKTASSEVVGTLMQARDRPDPASYLGKGKLLELKDLISATGADLIVFDNHLSPSQGKHIEEVTKTQVVDRSEVILDIFATHARSYESQLQVELAQLLYLRPRLTRMWTHLERIEGGIGSGRGPGEKQLETDRRLVDKRIDELKRKLKTVEHRRELQVASRTDHVSVSLVGYTNAGKSTLMNALTGADIYVADQLFATLDTRTRKWKLPRWGEVLLSDTVGFIRDLPHHLVASFKSTLAEARHADLLLHVVDASHPQAQQQIETVNKVLEDVGVDSSDPILVLNKIDAAPDRAVIDVLRAKYPGSITVSAIERTHLDQLSQAVSERLSSGFMELLVTTNVADGKTHSFLIEHAEVVKSEYQENQVTYEIRIPKRFAHQLEKAGATLRTLDDQPFTFVPNDEYVLTVPPVDPEAN</sequence>
<organism evidence="11 12">
    <name type="scientific">Planctomicrobium piriforme</name>
    <dbReference type="NCBI Taxonomy" id="1576369"/>
    <lineage>
        <taxon>Bacteria</taxon>
        <taxon>Pseudomonadati</taxon>
        <taxon>Planctomycetota</taxon>
        <taxon>Planctomycetia</taxon>
        <taxon>Planctomycetales</taxon>
        <taxon>Planctomycetaceae</taxon>
        <taxon>Planctomicrobium</taxon>
    </lineage>
</organism>
<name>A0A1I3JHL4_9PLAN</name>
<dbReference type="AlphaFoldDB" id="A0A1I3JHL4"/>
<dbReference type="SUPFAM" id="SSF52540">
    <property type="entry name" value="P-loop containing nucleoside triphosphate hydrolases"/>
    <property type="match status" value="1"/>
</dbReference>
<comment type="function">
    <text evidence="6">GTPase that associates with the 50S ribosomal subunit and may have a role during protein synthesis or ribosome biogenesis.</text>
</comment>
<dbReference type="GO" id="GO:0005737">
    <property type="term" value="C:cytoplasm"/>
    <property type="evidence" value="ECO:0007669"/>
    <property type="project" value="UniProtKB-SubCell"/>
</dbReference>
<evidence type="ECO:0000256" key="4">
    <source>
        <dbReference type="ARBA" id="ARBA00022842"/>
    </source>
</evidence>
<dbReference type="Gene3D" id="6.10.250.2860">
    <property type="match status" value="1"/>
</dbReference>
<dbReference type="GO" id="GO:0043022">
    <property type="term" value="F:ribosome binding"/>
    <property type="evidence" value="ECO:0007669"/>
    <property type="project" value="TreeGrafter"/>
</dbReference>
<dbReference type="OrthoDB" id="9812272at2"/>
<feature type="binding site" evidence="8">
    <location>
        <position position="237"/>
    </location>
    <ligand>
        <name>Mg(2+)</name>
        <dbReference type="ChEBI" id="CHEBI:18420"/>
    </ligand>
</feature>
<dbReference type="STRING" id="1576369.SAMN05421753_110179"/>
<dbReference type="Proteomes" id="UP000199518">
    <property type="component" value="Unassembled WGS sequence"/>
</dbReference>
<feature type="binding site" evidence="7">
    <location>
        <begin position="257"/>
        <end position="260"/>
    </location>
    <ligand>
        <name>GTP</name>
        <dbReference type="ChEBI" id="CHEBI:37565"/>
    </ligand>
</feature>
<dbReference type="InterPro" id="IPR027417">
    <property type="entry name" value="P-loop_NTPase"/>
</dbReference>
<keyword evidence="1 6" id="KW-0963">Cytoplasm</keyword>
<keyword evidence="9" id="KW-0175">Coiled coil</keyword>
<dbReference type="Pfam" id="PF16360">
    <property type="entry name" value="GTP-bdg_M"/>
    <property type="match status" value="1"/>
</dbReference>
<evidence type="ECO:0000256" key="5">
    <source>
        <dbReference type="ARBA" id="ARBA00023134"/>
    </source>
</evidence>
<reference evidence="12" key="1">
    <citation type="submission" date="2016-10" db="EMBL/GenBank/DDBJ databases">
        <authorList>
            <person name="Varghese N."/>
            <person name="Submissions S."/>
        </authorList>
    </citation>
    <scope>NUCLEOTIDE SEQUENCE [LARGE SCALE GENOMIC DNA]</scope>
    <source>
        <strain evidence="12">DSM 26348</strain>
    </source>
</reference>
<feature type="coiled-coil region" evidence="9">
    <location>
        <begin position="165"/>
        <end position="192"/>
    </location>
</feature>
<keyword evidence="4 8" id="KW-0460">Magnesium</keyword>
<evidence type="ECO:0000256" key="1">
    <source>
        <dbReference type="ARBA" id="ARBA00022490"/>
    </source>
</evidence>
<evidence type="ECO:0000259" key="10">
    <source>
        <dbReference type="PROSITE" id="PS51705"/>
    </source>
</evidence>
<protein>
    <recommendedName>
        <fullName evidence="6">GTPase HflX</fullName>
    </recommendedName>
    <alternativeName>
        <fullName evidence="6">GTP-binding protein HflX</fullName>
    </alternativeName>
</protein>
<evidence type="ECO:0000256" key="7">
    <source>
        <dbReference type="PIRSR" id="PIRSR006809-1"/>
    </source>
</evidence>
<feature type="binding site" evidence="7">
    <location>
        <begin position="235"/>
        <end position="239"/>
    </location>
    <ligand>
        <name>GTP</name>
        <dbReference type="ChEBI" id="CHEBI:37565"/>
    </ligand>
</feature>
<dbReference type="InterPro" id="IPR030394">
    <property type="entry name" value="G_HFLX_dom"/>
</dbReference>
<accession>A0A1I3JHL4</accession>
<evidence type="ECO:0000256" key="9">
    <source>
        <dbReference type="SAM" id="Coils"/>
    </source>
</evidence>
<dbReference type="InterPro" id="IPR006073">
    <property type="entry name" value="GTP-bd"/>
</dbReference>
<dbReference type="FunFam" id="3.40.50.11060:FF:000001">
    <property type="entry name" value="GTPase HflX"/>
    <property type="match status" value="1"/>
</dbReference>
<feature type="binding site" evidence="8">
    <location>
        <position position="217"/>
    </location>
    <ligand>
        <name>Mg(2+)</name>
        <dbReference type="ChEBI" id="CHEBI:18420"/>
    </ligand>
</feature>
<comment type="subcellular location">
    <subcellularLocation>
        <location evidence="6">Cytoplasm</location>
    </subcellularLocation>
    <text evidence="6">May associate with membranes.</text>
</comment>
<keyword evidence="5 6" id="KW-0342">GTP-binding</keyword>
<dbReference type="PIRSF" id="PIRSF006809">
    <property type="entry name" value="GTP-binding_hflX_prd"/>
    <property type="match status" value="1"/>
</dbReference>
<dbReference type="Gene3D" id="3.40.50.300">
    <property type="entry name" value="P-loop containing nucleotide triphosphate hydrolases"/>
    <property type="match status" value="1"/>
</dbReference>
<evidence type="ECO:0000256" key="2">
    <source>
        <dbReference type="ARBA" id="ARBA00022723"/>
    </source>
</evidence>
<evidence type="ECO:0000256" key="8">
    <source>
        <dbReference type="PIRSR" id="PIRSR006809-2"/>
    </source>
</evidence>
<dbReference type="InterPro" id="IPR042108">
    <property type="entry name" value="GTPase_HflX_N_sf"/>
</dbReference>
<dbReference type="InterPro" id="IPR025121">
    <property type="entry name" value="GTPase_HflX_N"/>
</dbReference>
<evidence type="ECO:0000256" key="3">
    <source>
        <dbReference type="ARBA" id="ARBA00022741"/>
    </source>
</evidence>
<dbReference type="PANTHER" id="PTHR10229:SF0">
    <property type="entry name" value="GTP-BINDING PROTEIN 6-RELATED"/>
    <property type="match status" value="1"/>
</dbReference>
<keyword evidence="12" id="KW-1185">Reference proteome</keyword>
<comment type="subunit">
    <text evidence="6">Monomer. Associates with the 50S ribosomal subunit.</text>
</comment>
<dbReference type="PANTHER" id="PTHR10229">
    <property type="entry name" value="GTP-BINDING PROTEIN HFLX"/>
    <property type="match status" value="1"/>
</dbReference>
<gene>
    <name evidence="6" type="primary">hflX</name>
    <name evidence="11" type="ORF">SAMN05421753_110179</name>
</gene>
<dbReference type="Pfam" id="PF01926">
    <property type="entry name" value="MMR_HSR1"/>
    <property type="match status" value="1"/>
</dbReference>
<proteinExistence type="inferred from homology"/>
<keyword evidence="2 8" id="KW-0479">Metal-binding</keyword>
<dbReference type="InterPro" id="IPR032305">
    <property type="entry name" value="GTP-bd_M"/>
</dbReference>
<evidence type="ECO:0000313" key="11">
    <source>
        <dbReference type="EMBL" id="SFI59772.1"/>
    </source>
</evidence>
<dbReference type="EMBL" id="FOQD01000010">
    <property type="protein sequence ID" value="SFI59772.1"/>
    <property type="molecule type" value="Genomic_DNA"/>
</dbReference>
<dbReference type="NCBIfam" id="TIGR03156">
    <property type="entry name" value="GTP_HflX"/>
    <property type="match status" value="1"/>
</dbReference>
<dbReference type="HAMAP" id="MF_00900">
    <property type="entry name" value="GTPase_HflX"/>
    <property type="match status" value="1"/>
</dbReference>
<feature type="binding site" evidence="7">
    <location>
        <begin position="210"/>
        <end position="217"/>
    </location>
    <ligand>
        <name>GTP</name>
        <dbReference type="ChEBI" id="CHEBI:37565"/>
    </ligand>
</feature>
<feature type="binding site" evidence="7">
    <location>
        <begin position="323"/>
        <end position="326"/>
    </location>
    <ligand>
        <name>GTP</name>
        <dbReference type="ChEBI" id="CHEBI:37565"/>
    </ligand>
</feature>
<dbReference type="GO" id="GO:0046872">
    <property type="term" value="F:metal ion binding"/>
    <property type="evidence" value="ECO:0007669"/>
    <property type="project" value="UniProtKB-KW"/>
</dbReference>
<comment type="cofactor">
    <cofactor evidence="8">
        <name>Mg(2+)</name>
        <dbReference type="ChEBI" id="CHEBI:18420"/>
    </cofactor>
</comment>
<keyword evidence="3 6" id="KW-0547">Nucleotide-binding</keyword>
<comment type="similarity">
    <text evidence="6">Belongs to the TRAFAC class OBG-HflX-like GTPase superfamily. HflX GTPase family.</text>
</comment>
<dbReference type="GO" id="GO:0003924">
    <property type="term" value="F:GTPase activity"/>
    <property type="evidence" value="ECO:0007669"/>
    <property type="project" value="UniProtKB-UniRule"/>
</dbReference>
<dbReference type="PRINTS" id="PR00326">
    <property type="entry name" value="GTP1OBG"/>
</dbReference>
<evidence type="ECO:0000256" key="6">
    <source>
        <dbReference type="HAMAP-Rule" id="MF_00900"/>
    </source>
</evidence>
<dbReference type="RefSeq" id="WP_092051353.1">
    <property type="nucleotide sequence ID" value="NZ_FOQD01000010.1"/>
</dbReference>
<evidence type="ECO:0000313" key="12">
    <source>
        <dbReference type="Proteomes" id="UP000199518"/>
    </source>
</evidence>
<feature type="domain" description="Hflx-type G" evidence="10">
    <location>
        <begin position="204"/>
        <end position="370"/>
    </location>
</feature>
<dbReference type="PROSITE" id="PS51705">
    <property type="entry name" value="G_HFLX"/>
    <property type="match status" value="1"/>
</dbReference>
<dbReference type="Pfam" id="PF13167">
    <property type="entry name" value="GTP-bdg_N"/>
    <property type="match status" value="1"/>
</dbReference>
<dbReference type="InterPro" id="IPR016496">
    <property type="entry name" value="GTPase_HflX"/>
</dbReference>